<dbReference type="Pfam" id="PF13855">
    <property type="entry name" value="LRR_8"/>
    <property type="match status" value="1"/>
</dbReference>
<dbReference type="PANTHER" id="PTHR48051:SF21">
    <property type="entry name" value="CALPONIN-HOMOLOGY (CH) DOMAIN-CONTAINING PROTEIN"/>
    <property type="match status" value="1"/>
</dbReference>
<dbReference type="InterPro" id="IPR001611">
    <property type="entry name" value="Leu-rich_rpt"/>
</dbReference>
<name>A0A0B6ZLN3_9EUPU</name>
<dbReference type="EMBL" id="HACG01022659">
    <property type="protein sequence ID" value="CEK69524.1"/>
    <property type="molecule type" value="Transcribed_RNA"/>
</dbReference>
<feature type="region of interest" description="Disordered" evidence="3">
    <location>
        <begin position="135"/>
        <end position="158"/>
    </location>
</feature>
<evidence type="ECO:0008006" key="5">
    <source>
        <dbReference type="Google" id="ProtNLM"/>
    </source>
</evidence>
<evidence type="ECO:0000313" key="4">
    <source>
        <dbReference type="EMBL" id="CEK69524.1"/>
    </source>
</evidence>
<dbReference type="Gene3D" id="3.80.10.10">
    <property type="entry name" value="Ribonuclease Inhibitor"/>
    <property type="match status" value="1"/>
</dbReference>
<dbReference type="PANTHER" id="PTHR48051">
    <property type="match status" value="1"/>
</dbReference>
<dbReference type="InterPro" id="IPR050216">
    <property type="entry name" value="LRR_domain-containing"/>
</dbReference>
<dbReference type="GO" id="GO:0005737">
    <property type="term" value="C:cytoplasm"/>
    <property type="evidence" value="ECO:0007669"/>
    <property type="project" value="TreeGrafter"/>
</dbReference>
<evidence type="ECO:0000256" key="3">
    <source>
        <dbReference type="SAM" id="MobiDB-lite"/>
    </source>
</evidence>
<dbReference type="SUPFAM" id="SSF52058">
    <property type="entry name" value="L domain-like"/>
    <property type="match status" value="1"/>
</dbReference>
<dbReference type="AlphaFoldDB" id="A0A0B6ZLN3"/>
<keyword evidence="2" id="KW-0677">Repeat</keyword>
<keyword evidence="1" id="KW-0433">Leucine-rich repeat</keyword>
<dbReference type="InterPro" id="IPR032675">
    <property type="entry name" value="LRR_dom_sf"/>
</dbReference>
<feature type="compositionally biased region" description="Basic and acidic residues" evidence="3">
    <location>
        <begin position="144"/>
        <end position="158"/>
    </location>
</feature>
<protein>
    <recommendedName>
        <fullName evidence="5">U2A'/phosphoprotein 32 family A C-terminal domain-containing protein</fullName>
    </recommendedName>
</protein>
<organism evidence="4">
    <name type="scientific">Arion vulgaris</name>
    <dbReference type="NCBI Taxonomy" id="1028688"/>
    <lineage>
        <taxon>Eukaryota</taxon>
        <taxon>Metazoa</taxon>
        <taxon>Spiralia</taxon>
        <taxon>Lophotrochozoa</taxon>
        <taxon>Mollusca</taxon>
        <taxon>Gastropoda</taxon>
        <taxon>Heterobranchia</taxon>
        <taxon>Euthyneura</taxon>
        <taxon>Panpulmonata</taxon>
        <taxon>Eupulmonata</taxon>
        <taxon>Stylommatophora</taxon>
        <taxon>Helicina</taxon>
        <taxon>Arionoidea</taxon>
        <taxon>Arionidae</taxon>
        <taxon>Arion</taxon>
    </lineage>
</organism>
<reference evidence="4" key="1">
    <citation type="submission" date="2014-12" db="EMBL/GenBank/DDBJ databases">
        <title>Insight into the proteome of Arion vulgaris.</title>
        <authorList>
            <person name="Aradska J."/>
            <person name="Bulat T."/>
            <person name="Smidak R."/>
            <person name="Sarate P."/>
            <person name="Gangsoo J."/>
            <person name="Sialana F."/>
            <person name="Bilban M."/>
            <person name="Lubec G."/>
        </authorList>
    </citation>
    <scope>NUCLEOTIDE SEQUENCE</scope>
    <source>
        <tissue evidence="4">Skin</tissue>
    </source>
</reference>
<evidence type="ECO:0000256" key="1">
    <source>
        <dbReference type="ARBA" id="ARBA00022614"/>
    </source>
</evidence>
<accession>A0A0B6ZLN3</accession>
<sequence length="256" mass="30284">SALRSLNLRRNFLVELPIEISRVQLYRLDFSNNRIEKIPAVFRKIETLQQLILDHNPLSSPPAHICIKGRQHIMKYLQIEAIKEDRKRGHLINSDSDGKRFVRKSLPPQQSSEEFKNLLGTPEVKWKRHTVLSTTDSGYSTGDGSERNGWHSGEELKRQTAEYERKKKQAEFIRVQQEEEEDREKEERRMAAVKLQEEQKLLLGRQEEQRKLEELKLKQEEVRLKEEEETWKREEEIKRLKETVIVLGGGELQHTE</sequence>
<proteinExistence type="predicted"/>
<feature type="non-terminal residue" evidence="4">
    <location>
        <position position="256"/>
    </location>
</feature>
<evidence type="ECO:0000256" key="2">
    <source>
        <dbReference type="ARBA" id="ARBA00022737"/>
    </source>
</evidence>
<feature type="non-terminal residue" evidence="4">
    <location>
        <position position="1"/>
    </location>
</feature>
<gene>
    <name evidence="4" type="primary">ORF70535</name>
</gene>